<proteinExistence type="predicted"/>
<name>A0A9N7JID3_CLOSE</name>
<evidence type="ECO:0000259" key="8">
    <source>
        <dbReference type="Pfam" id="PF02687"/>
    </source>
</evidence>
<dbReference type="InterPro" id="IPR003838">
    <property type="entry name" value="ABC3_permease_C"/>
</dbReference>
<dbReference type="KEGG" id="csep:CP523_00360"/>
<organism evidence="10 11">
    <name type="scientific">Clostridium septicum</name>
    <dbReference type="NCBI Taxonomy" id="1504"/>
    <lineage>
        <taxon>Bacteria</taxon>
        <taxon>Bacillati</taxon>
        <taxon>Bacillota</taxon>
        <taxon>Clostridia</taxon>
        <taxon>Eubacteriales</taxon>
        <taxon>Clostridiaceae</taxon>
        <taxon>Clostridium</taxon>
    </lineage>
</organism>
<sequence length="1086" mass="122709">MVMKSGAFSKDIFRDIKKSKGRFISIIAIVALGVAFFAGVKISPVDMKKTADTYFDNYNLMDIRILSTLGFTDEDCKALKEIKGVEGVFPTYSMDALTTIKSKEYVLKVHGLALDKLGSNDLDYINRLNIIEGRYPEKSGECVIEKSKMDALDIDIGSTITLSSGLDTNITELLKTSEYKVVGVVETPYYLSYDKGKSNIGNGQVNNFIMIPNDDFISKAYTEIFLTVKNAKNVNSYTDEYFDIVNNVKEKVENLGETRAGIRYKDVLKEAEDKIDSGKSELEEKRKLANDELEKAKQKIEISRVQLEGAKEALDIKEKDFNVFISNSEDKIKTSEEELIKGEKAYESALNIFNEKKKMALQEFEKIESLIRNLERNSNELQTKVKDLEIKLENPLLTDEEKLQLENELTEIKDSLESIHTRLKNTQNSLKEQKSTLSKGEEELNNKNIILQNSRKILENEKEKLNDGKKKAENDFSLGRENIEEGKQELINGEDEYNNSKNLLNEELKLAESKIKDAEEALSDLEKPEWFVLDRNSHFSYVDYGNSANSIDALAKVFPVFFFMVAALVCLTTMTRMVDEQRVNIGTLKALGYSKSTIASKYIIYALLASIIGSILGLSIGLTLFPNIVFNAYGIMYTLPDIILEFNIPISLGITLAAILVTTLSAFFACYKELIETPSTLMRPKAPKEGKRILLERIPFLWNKLSFIGKVTIRNILRYKKRFLMTVFGIAGCTALLLTGFGIKDSIKTIVSKQFGEIFKYDMVVNFNKKATIPEKEKAYLNLSKDSRILNSIEVNSENGKVNFKDSEEKDINIIVPKDLKNFENLISLNNRKTNERITLSDDGVVISEKVAKLIKANVGDEIDIINANNKKGTAKITAIAENYTFNYIYITSKVYNETFRTTVEFNSIFASLYDKSKDAEASLAKDITQDAVITGVNYNSSIKNNFNDTIRSLNYVVLIMIVSAGALAFVVLYNLTNVNISERLREIATIKVLGFYDNEVSAYIYRENIILTLVGTGLGLILGEILHKFIMITVELENMMFGRIIDVSSFIFSVILTLFFAILVNFTMYYKLKNIKMVESLKSVD</sequence>
<dbReference type="InterPro" id="IPR038766">
    <property type="entry name" value="Membrane_comp_ABC_pdt"/>
</dbReference>
<dbReference type="PANTHER" id="PTHR30287:SF1">
    <property type="entry name" value="INNER MEMBRANE PROTEIN"/>
    <property type="match status" value="1"/>
</dbReference>
<feature type="coiled-coil region" evidence="6">
    <location>
        <begin position="268"/>
        <end position="313"/>
    </location>
</feature>
<keyword evidence="4 7" id="KW-1133">Transmembrane helix</keyword>
<feature type="transmembrane region" description="Helical" evidence="7">
    <location>
        <begin position="553"/>
        <end position="574"/>
    </location>
</feature>
<accession>A0A9N7JID3</accession>
<protein>
    <submittedName>
        <fullName evidence="10">ABC transporter permease</fullName>
    </submittedName>
</protein>
<evidence type="ECO:0000259" key="9">
    <source>
        <dbReference type="Pfam" id="PF12704"/>
    </source>
</evidence>
<dbReference type="Pfam" id="PF02687">
    <property type="entry name" value="FtsX"/>
    <property type="match status" value="2"/>
</dbReference>
<evidence type="ECO:0000256" key="6">
    <source>
        <dbReference type="SAM" id="Coils"/>
    </source>
</evidence>
<evidence type="ECO:0000256" key="1">
    <source>
        <dbReference type="ARBA" id="ARBA00004651"/>
    </source>
</evidence>
<feature type="transmembrane region" description="Helical" evidence="7">
    <location>
        <begin position="1051"/>
        <end position="1071"/>
    </location>
</feature>
<evidence type="ECO:0000256" key="5">
    <source>
        <dbReference type="ARBA" id="ARBA00023136"/>
    </source>
</evidence>
<reference evidence="10 11" key="1">
    <citation type="submission" date="2017-09" db="EMBL/GenBank/DDBJ databases">
        <authorList>
            <person name="Thomas P."/>
            <person name="Seyboldt C."/>
        </authorList>
    </citation>
    <scope>NUCLEOTIDE SEQUENCE [LARGE SCALE GENOMIC DNA]</scope>
    <source>
        <strain evidence="10 11">DSM 7534</strain>
    </source>
</reference>
<evidence type="ECO:0000313" key="11">
    <source>
        <dbReference type="Proteomes" id="UP000280586"/>
    </source>
</evidence>
<feature type="domain" description="MacB-like periplasmic core" evidence="9">
    <location>
        <begin position="27"/>
        <end position="236"/>
    </location>
</feature>
<feature type="transmembrane region" description="Helical" evidence="7">
    <location>
        <begin position="21"/>
        <end position="40"/>
    </location>
</feature>
<feature type="domain" description="ABC3 transporter permease C-terminal" evidence="8">
    <location>
        <begin position="960"/>
        <end position="1076"/>
    </location>
</feature>
<dbReference type="EMBL" id="CP023671">
    <property type="protein sequence ID" value="AYE33008.1"/>
    <property type="molecule type" value="Genomic_DNA"/>
</dbReference>
<evidence type="ECO:0000256" key="7">
    <source>
        <dbReference type="SAM" id="Phobius"/>
    </source>
</evidence>
<keyword evidence="5 7" id="KW-0472">Membrane</keyword>
<dbReference type="Pfam" id="PF12704">
    <property type="entry name" value="MacB_PCD"/>
    <property type="match status" value="1"/>
</dbReference>
<dbReference type="GO" id="GO:0005886">
    <property type="term" value="C:plasma membrane"/>
    <property type="evidence" value="ECO:0007669"/>
    <property type="project" value="UniProtKB-SubCell"/>
</dbReference>
<keyword evidence="6" id="KW-0175">Coiled coil</keyword>
<dbReference type="PANTHER" id="PTHR30287">
    <property type="entry name" value="MEMBRANE COMPONENT OF PREDICTED ABC SUPERFAMILY METABOLITE UPTAKE TRANSPORTER"/>
    <property type="match status" value="1"/>
</dbReference>
<feature type="coiled-coil region" evidence="6">
    <location>
        <begin position="357"/>
        <end position="528"/>
    </location>
</feature>
<keyword evidence="3 7" id="KW-0812">Transmembrane</keyword>
<evidence type="ECO:0000256" key="4">
    <source>
        <dbReference type="ARBA" id="ARBA00022989"/>
    </source>
</evidence>
<evidence type="ECO:0000256" key="2">
    <source>
        <dbReference type="ARBA" id="ARBA00022475"/>
    </source>
</evidence>
<dbReference type="InterPro" id="IPR025857">
    <property type="entry name" value="MacB_PCD"/>
</dbReference>
<evidence type="ECO:0000256" key="3">
    <source>
        <dbReference type="ARBA" id="ARBA00022692"/>
    </source>
</evidence>
<feature type="transmembrane region" description="Helical" evidence="7">
    <location>
        <begin position="648"/>
        <end position="671"/>
    </location>
</feature>
<feature type="transmembrane region" description="Helical" evidence="7">
    <location>
        <begin position="954"/>
        <end position="976"/>
    </location>
</feature>
<keyword evidence="2" id="KW-1003">Cell membrane</keyword>
<feature type="transmembrane region" description="Helical" evidence="7">
    <location>
        <begin position="723"/>
        <end position="743"/>
    </location>
</feature>
<evidence type="ECO:0000313" key="10">
    <source>
        <dbReference type="EMBL" id="AYE33008.1"/>
    </source>
</evidence>
<dbReference type="AlphaFoldDB" id="A0A9N7JID3"/>
<feature type="transmembrane region" description="Helical" evidence="7">
    <location>
        <begin position="602"/>
        <end position="628"/>
    </location>
</feature>
<gene>
    <name evidence="10" type="ORF">CP523_00360</name>
</gene>
<feature type="transmembrane region" description="Helical" evidence="7">
    <location>
        <begin position="1010"/>
        <end position="1031"/>
    </location>
</feature>
<comment type="subcellular location">
    <subcellularLocation>
        <location evidence="1">Cell membrane</location>
        <topology evidence="1">Multi-pass membrane protein</topology>
    </subcellularLocation>
</comment>
<dbReference type="Proteomes" id="UP000280586">
    <property type="component" value="Chromosome"/>
</dbReference>
<feature type="domain" description="ABC3 transporter permease C-terminal" evidence="8">
    <location>
        <begin position="557"/>
        <end position="674"/>
    </location>
</feature>